<protein>
    <recommendedName>
        <fullName evidence="7">Tricorn protease homolog</fullName>
        <ecNumber evidence="7">3.4.21.-</ecNumber>
    </recommendedName>
</protein>
<evidence type="ECO:0000259" key="11">
    <source>
        <dbReference type="PROSITE" id="PS50106"/>
    </source>
</evidence>
<feature type="signal peptide" evidence="10">
    <location>
        <begin position="1"/>
        <end position="28"/>
    </location>
</feature>
<keyword evidence="3 7" id="KW-0963">Cytoplasm</keyword>
<dbReference type="Pfam" id="PF14684">
    <property type="entry name" value="Tricorn_C1"/>
    <property type="match status" value="1"/>
</dbReference>
<dbReference type="InterPro" id="IPR011659">
    <property type="entry name" value="WD40"/>
</dbReference>
<feature type="region of interest" description="Disordered" evidence="9">
    <location>
        <begin position="548"/>
        <end position="591"/>
    </location>
</feature>
<evidence type="ECO:0000256" key="10">
    <source>
        <dbReference type="SAM" id="SignalP"/>
    </source>
</evidence>
<dbReference type="Pfam" id="PF14685">
    <property type="entry name" value="PDZ_Tricorn"/>
    <property type="match status" value="1"/>
</dbReference>
<dbReference type="GO" id="GO:0008236">
    <property type="term" value="F:serine-type peptidase activity"/>
    <property type="evidence" value="ECO:0007669"/>
    <property type="project" value="UniProtKB-UniRule"/>
</dbReference>
<comment type="subcellular location">
    <subcellularLocation>
        <location evidence="1 7">Cytoplasm</location>
    </subcellularLocation>
</comment>
<dbReference type="Gene3D" id="2.120.10.30">
    <property type="entry name" value="TolB, C-terminal domain"/>
    <property type="match status" value="2"/>
</dbReference>
<feature type="compositionally biased region" description="Acidic residues" evidence="9">
    <location>
        <begin position="577"/>
        <end position="587"/>
    </location>
</feature>
<evidence type="ECO:0000256" key="8">
    <source>
        <dbReference type="PIRSR" id="PIRSR036421-1"/>
    </source>
</evidence>
<dbReference type="PANTHER" id="PTHR43253:SF1">
    <property type="entry name" value="TRICORN PROTEASE HOMOLOG 2-RELATED"/>
    <property type="match status" value="1"/>
</dbReference>
<dbReference type="RefSeq" id="WP_207863028.1">
    <property type="nucleotide sequence ID" value="NZ_JAFREP010000048.1"/>
</dbReference>
<dbReference type="Proteomes" id="UP000664417">
    <property type="component" value="Unassembled WGS sequence"/>
</dbReference>
<comment type="caution">
    <text evidence="12">The sequence shown here is derived from an EMBL/GenBank/DDBJ whole genome shotgun (WGS) entry which is preliminary data.</text>
</comment>
<comment type="function">
    <text evidence="7">Degrades oligopeptides.</text>
</comment>
<feature type="active site" description="Charge relay system" evidence="8">
    <location>
        <position position="1056"/>
    </location>
</feature>
<keyword evidence="10" id="KW-0732">Signal</keyword>
<comment type="similarity">
    <text evidence="2 7">Belongs to the peptidase S41B family.</text>
</comment>
<name>A0A8J7QCA3_9BACT</name>
<feature type="domain" description="PDZ" evidence="11">
    <location>
        <begin position="778"/>
        <end position="833"/>
    </location>
</feature>
<gene>
    <name evidence="12" type="ORF">J3U88_31615</name>
</gene>
<dbReference type="SUPFAM" id="SSF52096">
    <property type="entry name" value="ClpP/crotonase"/>
    <property type="match status" value="1"/>
</dbReference>
<evidence type="ECO:0000313" key="12">
    <source>
        <dbReference type="EMBL" id="MBO1323056.1"/>
    </source>
</evidence>
<dbReference type="SUPFAM" id="SSF82171">
    <property type="entry name" value="DPP6 N-terminal domain-like"/>
    <property type="match status" value="2"/>
</dbReference>
<organism evidence="12 13">
    <name type="scientific">Acanthopleuribacter pedis</name>
    <dbReference type="NCBI Taxonomy" id="442870"/>
    <lineage>
        <taxon>Bacteria</taxon>
        <taxon>Pseudomonadati</taxon>
        <taxon>Acidobacteriota</taxon>
        <taxon>Holophagae</taxon>
        <taxon>Acanthopleuribacterales</taxon>
        <taxon>Acanthopleuribacteraceae</taxon>
        <taxon>Acanthopleuribacter</taxon>
    </lineage>
</organism>
<dbReference type="Pfam" id="PF07676">
    <property type="entry name" value="PD40"/>
    <property type="match status" value="3"/>
</dbReference>
<dbReference type="Gene3D" id="3.90.226.10">
    <property type="entry name" value="2-enoyl-CoA Hydratase, Chain A, domain 1"/>
    <property type="match status" value="1"/>
</dbReference>
<dbReference type="Gene3D" id="2.30.42.10">
    <property type="match status" value="1"/>
</dbReference>
<evidence type="ECO:0000256" key="2">
    <source>
        <dbReference type="ARBA" id="ARBA00008524"/>
    </source>
</evidence>
<dbReference type="GO" id="GO:0005737">
    <property type="term" value="C:cytoplasm"/>
    <property type="evidence" value="ECO:0007669"/>
    <property type="project" value="UniProtKB-SubCell"/>
</dbReference>
<evidence type="ECO:0000256" key="9">
    <source>
        <dbReference type="SAM" id="MobiDB-lite"/>
    </source>
</evidence>
<dbReference type="SUPFAM" id="SSF50978">
    <property type="entry name" value="WD40 repeat-like"/>
    <property type="match status" value="1"/>
</dbReference>
<proteinExistence type="inferred from homology"/>
<dbReference type="EMBL" id="JAFREP010000048">
    <property type="protein sequence ID" value="MBO1323056.1"/>
    <property type="molecule type" value="Genomic_DNA"/>
</dbReference>
<dbReference type="PIRSF" id="PIRSF036421">
    <property type="entry name" value="Tricorn_protease"/>
    <property type="match status" value="1"/>
</dbReference>
<reference evidence="12" key="1">
    <citation type="submission" date="2021-03" db="EMBL/GenBank/DDBJ databases">
        <authorList>
            <person name="Wang G."/>
        </authorList>
    </citation>
    <scope>NUCLEOTIDE SEQUENCE</scope>
    <source>
        <strain evidence="12">KCTC 12899</strain>
    </source>
</reference>
<dbReference type="PANTHER" id="PTHR43253">
    <property type="entry name" value="TRICORN PROTEASE HOMOLOG 2-RELATED"/>
    <property type="match status" value="1"/>
</dbReference>
<dbReference type="EC" id="3.4.21.-" evidence="7"/>
<dbReference type="SUPFAM" id="SSF50156">
    <property type="entry name" value="PDZ domain-like"/>
    <property type="match status" value="1"/>
</dbReference>
<evidence type="ECO:0000256" key="4">
    <source>
        <dbReference type="ARBA" id="ARBA00022670"/>
    </source>
</evidence>
<dbReference type="SMART" id="SM00228">
    <property type="entry name" value="PDZ"/>
    <property type="match status" value="1"/>
</dbReference>
<dbReference type="SMART" id="SM00245">
    <property type="entry name" value="TSPc"/>
    <property type="match status" value="1"/>
</dbReference>
<dbReference type="Pfam" id="PF26549">
    <property type="entry name" value="Tricorn_N"/>
    <property type="match status" value="1"/>
</dbReference>
<dbReference type="InterPro" id="IPR012393">
    <property type="entry name" value="Tricorn_protease"/>
</dbReference>
<dbReference type="InterPro" id="IPR029414">
    <property type="entry name" value="Tricorn_PDZ"/>
</dbReference>
<dbReference type="InterPro" id="IPR028204">
    <property type="entry name" value="Tricorn_C1"/>
</dbReference>
<evidence type="ECO:0000256" key="5">
    <source>
        <dbReference type="ARBA" id="ARBA00022801"/>
    </source>
</evidence>
<evidence type="ECO:0000256" key="3">
    <source>
        <dbReference type="ARBA" id="ARBA00022490"/>
    </source>
</evidence>
<keyword evidence="6 7" id="KW-0720">Serine protease</keyword>
<keyword evidence="5 7" id="KW-0378">Hydrolase</keyword>
<dbReference type="GO" id="GO:0006508">
    <property type="term" value="P:proteolysis"/>
    <property type="evidence" value="ECO:0007669"/>
    <property type="project" value="UniProtKB-UniRule"/>
</dbReference>
<keyword evidence="4 7" id="KW-0645">Protease</keyword>
<dbReference type="InterPro" id="IPR036322">
    <property type="entry name" value="WD40_repeat_dom_sf"/>
</dbReference>
<evidence type="ECO:0000256" key="6">
    <source>
        <dbReference type="ARBA" id="ARBA00022825"/>
    </source>
</evidence>
<dbReference type="Pfam" id="PF03572">
    <property type="entry name" value="Peptidase_S41"/>
    <property type="match status" value="1"/>
</dbReference>
<accession>A0A8J7QCA3</accession>
<feature type="active site" description="Charge relay system" evidence="8">
    <location>
        <position position="770"/>
    </location>
</feature>
<dbReference type="Gene3D" id="3.30.750.44">
    <property type="match status" value="1"/>
</dbReference>
<dbReference type="AlphaFoldDB" id="A0A8J7QCA3"/>
<feature type="compositionally biased region" description="Basic and acidic residues" evidence="9">
    <location>
        <begin position="567"/>
        <end position="576"/>
    </location>
</feature>
<evidence type="ECO:0000256" key="1">
    <source>
        <dbReference type="ARBA" id="ARBA00004496"/>
    </source>
</evidence>
<evidence type="ECO:0000313" key="13">
    <source>
        <dbReference type="Proteomes" id="UP000664417"/>
    </source>
</evidence>
<dbReference type="Gene3D" id="2.120.10.60">
    <property type="entry name" value="Tricorn protease N-terminal domain"/>
    <property type="match status" value="1"/>
</dbReference>
<keyword evidence="13" id="KW-1185">Reference proteome</keyword>
<evidence type="ECO:0000256" key="7">
    <source>
        <dbReference type="PIRNR" id="PIRNR036421"/>
    </source>
</evidence>
<dbReference type="InterPro" id="IPR005151">
    <property type="entry name" value="Tail-specific_protease"/>
</dbReference>
<dbReference type="InterPro" id="IPR001478">
    <property type="entry name" value="PDZ"/>
</dbReference>
<sequence length="1092" mass="122811">MLHCFSRRLTRFLLCLTVMTVLGLPLSAEEPPFARQPAVSPDGAWVAFSFQGDIWLQAIEGGVARRLTINEAFDENPFFSPNGKQIAFNSDRGGNRDVWVVDVQGGTPKRLTFHDADDALCGWVDDKQVLFATNRAHAPFGWLDEFMTVPLTGGTPTLFMDGLGHEGSISPDGRYMAFVIGATRKWRRHYRGPANRELWLYDIKKKSYHQLTEFDGTDDTPRWTGKRTLVFRSDRNDLYNLYRLELDNTGKPKGDAVLITEGNDENIRTFAASADGSVLVYERDTRLFLQRAGEKNSAPLAINITRDSRFPNLERQVKSDGAGDVAVSPNGKLIAFAIRGELYLVQNDDKKSRTVRLTQNPAFDRSPVWLDDETLVFASDRAGQYDLYALSSADDDEPNLFKTLDFNLTRLTETEVDETDPLPSPDRKKLLFLRDESHLIVADFADKALSNEKALYEGWSPPDDLSWSPDSRWVAYVQEDLTFNNDIYLQPIDGSRPATNVSLHPRVDRRPIWSPDGKKLAFSSARDGTDHDVWLLWLNKEDWLKTKEDWDESEDEEPKSKGKGKGKKDDAEKDKDGDDEEGEEEKEDAGVEAITIEFKNIHERLVQVTRTSGLGVPIAFDADSKMIFFGGNQAKNAFFPNKLYKVNWDGSKLEEIADSPGLRGLTVDAKAKNLFAAVGPGKIKRFSLPDGKSKNIKFRAHLTIDHRAEMAQIFDEAWRMMDRGFYDPQFHGADWDAAHKKYRAWALRASTRRDFRDVFGMMLGELNGSHLGMFGGDRYETEDEVSGKLGVTFRTTKKGLEVAHVIEDTPADRPSSKLALGDRILAVNGETLQADQNIYELLIGTAKEKTVLQVADSKGEERRVVIRPLESVRTEVYEEWVDERRALVEKYSNGRLGYVHIRGMNLSSFYTFETSLIAQGQGKEGLVIDVRYNGGGWTTDYMMMVLSVRQHAYTIPRGAAADLEKEKAKFAKTYPYGERMPFSAWTAPAIALCNQYSYSNAEIFSHAFQATERGLVVGQPTFGAVISTGARTMIDGTRVRRPYRGWYAKATDKNMENGPAVPDVIVPEGPNEADSDPQLKRAVDELLKQIGG</sequence>
<dbReference type="InterPro" id="IPR036034">
    <property type="entry name" value="PDZ_sf"/>
</dbReference>
<feature type="active site" description="Nucleophile" evidence="8">
    <location>
        <position position="999"/>
    </location>
</feature>
<dbReference type="CDD" id="cd07562">
    <property type="entry name" value="Peptidase_S41_TRI"/>
    <property type="match status" value="1"/>
</dbReference>
<feature type="chain" id="PRO_5035245476" description="Tricorn protease homolog" evidence="10">
    <location>
        <begin position="29"/>
        <end position="1092"/>
    </location>
</feature>
<dbReference type="InterPro" id="IPR029045">
    <property type="entry name" value="ClpP/crotonase-like_dom_sf"/>
</dbReference>
<dbReference type="PROSITE" id="PS50106">
    <property type="entry name" value="PDZ"/>
    <property type="match status" value="1"/>
</dbReference>
<dbReference type="InterPro" id="IPR011042">
    <property type="entry name" value="6-blade_b-propeller_TolB-like"/>
</dbReference>